<protein>
    <submittedName>
        <fullName evidence="1">Uncharacterized protein</fullName>
    </submittedName>
</protein>
<reference evidence="1" key="1">
    <citation type="submission" date="2023-07" db="EMBL/GenBank/DDBJ databases">
        <authorList>
            <consortium name="AG Swart"/>
            <person name="Singh M."/>
            <person name="Singh A."/>
            <person name="Seah K."/>
            <person name="Emmerich C."/>
        </authorList>
    </citation>
    <scope>NUCLEOTIDE SEQUENCE</scope>
    <source>
        <strain evidence="1">DP1</strain>
    </source>
</reference>
<evidence type="ECO:0000313" key="1">
    <source>
        <dbReference type="EMBL" id="CAI2377266.1"/>
    </source>
</evidence>
<proteinExistence type="predicted"/>
<accession>A0AAD1XRB2</accession>
<evidence type="ECO:0000313" key="2">
    <source>
        <dbReference type="Proteomes" id="UP001295684"/>
    </source>
</evidence>
<dbReference type="Proteomes" id="UP001295684">
    <property type="component" value="Unassembled WGS sequence"/>
</dbReference>
<gene>
    <name evidence="1" type="ORF">ECRASSUSDP1_LOCUS18649</name>
</gene>
<dbReference type="AlphaFoldDB" id="A0AAD1XRB2"/>
<organism evidence="1 2">
    <name type="scientific">Euplotes crassus</name>
    <dbReference type="NCBI Taxonomy" id="5936"/>
    <lineage>
        <taxon>Eukaryota</taxon>
        <taxon>Sar</taxon>
        <taxon>Alveolata</taxon>
        <taxon>Ciliophora</taxon>
        <taxon>Intramacronucleata</taxon>
        <taxon>Spirotrichea</taxon>
        <taxon>Hypotrichia</taxon>
        <taxon>Euplotida</taxon>
        <taxon>Euplotidae</taxon>
        <taxon>Moneuplotes</taxon>
    </lineage>
</organism>
<dbReference type="EMBL" id="CAMPGE010018897">
    <property type="protein sequence ID" value="CAI2377266.1"/>
    <property type="molecule type" value="Genomic_DNA"/>
</dbReference>
<sequence length="245" mass="28183">MQEYTLLQEEKFVSKKIEQNQLESPEDVVVSFSASEASGDTLNENLAKITLFQPTIASVMHLNSKAIKVMAKKVVSRLQIHHLEKIYFVFDKNKVFRLGKGGKFFRNCVRIISKMNPQPGTTFCFFRCFIKVKEFLKLMHAGAHLEKIDFFSCAVEGINEIKQIKFDKKYNFKCTEITLDIMNLTSEDLKKILKAIQANSSLSRSLKKIYINESFVSTFFANRSAERYGLSHIKIEDISKRSLTP</sequence>
<keyword evidence="2" id="KW-1185">Reference proteome</keyword>
<name>A0AAD1XRB2_EUPCR</name>
<comment type="caution">
    <text evidence="1">The sequence shown here is derived from an EMBL/GenBank/DDBJ whole genome shotgun (WGS) entry which is preliminary data.</text>
</comment>